<dbReference type="EMBL" id="RTJF01000016">
    <property type="protein sequence ID" value="MJL94095.1"/>
    <property type="molecule type" value="Genomic_DNA"/>
</dbReference>
<dbReference type="Proteomes" id="UP000233549">
    <property type="component" value="Unassembled WGS sequence"/>
</dbReference>
<reference evidence="5 8" key="3">
    <citation type="submission" date="2018-06" db="EMBL/GenBank/DDBJ databases">
        <title>Draft genome sequence of mcr-1-harboring Escherichia coli isolated from wound infection of a hospitalized patient, in Bolivia.</title>
        <authorList>
            <person name="Munoz M.E."/>
            <person name="Moura Q."/>
            <person name="Ventura P.R.M."/>
            <person name="Bustos L.R."/>
            <person name="Ovando B.G."/>
            <person name="Terrazas D.I.V."/>
            <person name="Yarhui N.B."/>
            <person name="Cerdeira L."/>
            <person name="Lincopan N."/>
        </authorList>
    </citation>
    <scope>NUCLEOTIDE SEQUENCE [LARGE SCALE GENOMIC DNA]</scope>
    <source>
        <strain evidence="5 8">EcMLT</strain>
    </source>
</reference>
<dbReference type="Proteomes" id="UP000249482">
    <property type="component" value="Unassembled WGS sequence"/>
</dbReference>
<gene>
    <name evidence="2" type="ORF">CQ842_04650</name>
    <name evidence="4" type="ORF">CWS33_17585</name>
    <name evidence="5" type="ORF">DNQ45_16970</name>
    <name evidence="3" type="ORF">DNX30_15245</name>
</gene>
<evidence type="ECO:0000313" key="8">
    <source>
        <dbReference type="Proteomes" id="UP000249482"/>
    </source>
</evidence>
<evidence type="ECO:0000313" key="5">
    <source>
        <dbReference type="EMBL" id="PZT65381.1"/>
    </source>
</evidence>
<dbReference type="AlphaFoldDB" id="A0A1X0PKK3"/>
<reference evidence="4 7" key="2">
    <citation type="submission" date="2017-12" db="EMBL/GenBank/DDBJ databases">
        <title>Rapid rising of carbapenem-resistant Enterobacteriaceae(CRE) and emergence of colistin resistance genemcr-1 in CRE in the hospital of Henan, China.</title>
        <authorList>
            <person name="Sun Q."/>
            <person name="Zhang R."/>
            <person name="Li Y."/>
            <person name="Shen Y."/>
            <person name="Zhang Y."/>
            <person name="Yang J."/>
            <person name="Shu L."/>
            <person name="Zhou H."/>
            <person name="Wang Y."/>
            <person name="Wang B."/>
            <person name="Shen Z."/>
        </authorList>
    </citation>
    <scope>NUCLEOTIDE SEQUENCE [LARGE SCALE GENOMIC DNA]</scope>
    <source>
        <strain evidence="4 7">3512</strain>
    </source>
</reference>
<evidence type="ECO:0000256" key="1">
    <source>
        <dbReference type="SAM" id="SignalP"/>
    </source>
</evidence>
<keyword evidence="1" id="KW-0732">Signal</keyword>
<reference evidence="3" key="4">
    <citation type="submission" date="2018-06" db="EMBL/GenBank/DDBJ databases">
        <authorList>
            <person name="Ashton P.M."/>
            <person name="Dallman T."/>
            <person name="Nair S."/>
            <person name="De Pinna E."/>
            <person name="Peters T."/>
            <person name="Grant K."/>
        </authorList>
    </citation>
    <scope>NUCLEOTIDE SEQUENCE [LARGE SCALE GENOMIC DNA]</scope>
    <source>
        <strain evidence="3">462023</strain>
    </source>
</reference>
<accession>A0A1X0PKK3</accession>
<dbReference type="EMBL" id="PITP01000017">
    <property type="protein sequence ID" value="PKD88300.1"/>
    <property type="molecule type" value="Genomic_DNA"/>
</dbReference>
<reference evidence="2 6" key="1">
    <citation type="submission" date="2017-10" db="EMBL/GenBank/DDBJ databases">
        <title>Genome and in vitro analysis of Escherichia coli resistant to antibiotic.</title>
        <authorList>
            <person name="Pereira U.P."/>
            <person name="Facimoto C.T."/>
            <person name="Campos P.A."/>
            <person name="Araujo B.F."/>
            <person name="Royer S."/>
            <person name="Goncalves I.R."/>
            <person name="Ferreira M.L."/>
            <person name="Gontijo P."/>
            <person name="Ribas R.M."/>
        </authorList>
    </citation>
    <scope>NUCLEOTIDE SEQUENCE [LARGE SCALE GENOMIC DNA]</scope>
    <source>
        <strain evidence="2 6">UFU_EC98</strain>
    </source>
</reference>
<evidence type="ECO:0000313" key="4">
    <source>
        <dbReference type="EMBL" id="PKD88300.1"/>
    </source>
</evidence>
<protein>
    <submittedName>
        <fullName evidence="3">Uncharacterized protein</fullName>
    </submittedName>
</protein>
<dbReference type="EMBL" id="CP024092">
    <property type="protein sequence ID" value="ATP22937.1"/>
    <property type="molecule type" value="Genomic_DNA"/>
</dbReference>
<feature type="signal peptide" evidence="1">
    <location>
        <begin position="1"/>
        <end position="16"/>
    </location>
</feature>
<evidence type="ECO:0000313" key="2">
    <source>
        <dbReference type="EMBL" id="ATP22937.1"/>
    </source>
</evidence>
<sequence>MFISWALNIIMQAASAATWMQLASWCGEENRVPQHPINYAIAELRFYQPGPETEPELLHLLSI</sequence>
<evidence type="ECO:0000313" key="3">
    <source>
        <dbReference type="EMBL" id="MJL94095.1"/>
    </source>
</evidence>
<feature type="chain" id="PRO_5015071783" evidence="1">
    <location>
        <begin position="17"/>
        <end position="63"/>
    </location>
</feature>
<dbReference type="EMBL" id="QKWZ01000457">
    <property type="protein sequence ID" value="PZT65381.1"/>
    <property type="molecule type" value="Genomic_DNA"/>
</dbReference>
<proteinExistence type="predicted"/>
<organism evidence="3">
    <name type="scientific">Escherichia coli</name>
    <dbReference type="NCBI Taxonomy" id="562"/>
    <lineage>
        <taxon>Bacteria</taxon>
        <taxon>Pseudomonadati</taxon>
        <taxon>Pseudomonadota</taxon>
        <taxon>Gammaproteobacteria</taxon>
        <taxon>Enterobacterales</taxon>
        <taxon>Enterobacteriaceae</taxon>
        <taxon>Escherichia</taxon>
    </lineage>
</organism>
<evidence type="ECO:0000313" key="6">
    <source>
        <dbReference type="Proteomes" id="UP000225264"/>
    </source>
</evidence>
<evidence type="ECO:0000313" key="7">
    <source>
        <dbReference type="Proteomes" id="UP000233549"/>
    </source>
</evidence>
<name>A0A1X0PKK3_ECOLX</name>
<dbReference type="Proteomes" id="UP000885382">
    <property type="component" value="Unassembled WGS sequence"/>
</dbReference>